<dbReference type="Gene3D" id="3.90.550.10">
    <property type="entry name" value="Spore Coat Polysaccharide Biosynthesis Protein SpsA, Chain A"/>
    <property type="match status" value="1"/>
</dbReference>
<dbReference type="RefSeq" id="WP_330089625.1">
    <property type="nucleotide sequence ID" value="NZ_JAUZMY010000001.1"/>
</dbReference>
<evidence type="ECO:0000256" key="8">
    <source>
        <dbReference type="ARBA" id="ARBA00038120"/>
    </source>
</evidence>
<keyword evidence="5" id="KW-0472">Membrane</keyword>
<reference evidence="11 12" key="1">
    <citation type="submission" date="2023-08" db="EMBL/GenBank/DDBJ databases">
        <authorList>
            <person name="Girao M."/>
            <person name="Carvalho M.F."/>
        </authorList>
    </citation>
    <scope>NUCLEOTIDE SEQUENCE [LARGE SCALE GENOMIC DNA]</scope>
    <source>
        <strain evidence="11 12">CT-R113</strain>
    </source>
</reference>
<comment type="function">
    <text evidence="6">Catalyzes the glycosylation of 4,4'-diaponeurosporenoate, i.e. the esterification of glucose at the C1'' position with the carboxyl group of 4,4'-diaponeurosporenic acid, to form glycosyl-4,4'-diaponeurosporenoate. This is a step in the biosynthesis of staphyloxanthin, an orange pigment present in most staphylococci strains.</text>
</comment>
<name>A0ABU7K0W5_9ACTN</name>
<dbReference type="GO" id="GO:0016757">
    <property type="term" value="F:glycosyltransferase activity"/>
    <property type="evidence" value="ECO:0007669"/>
    <property type="project" value="UniProtKB-KW"/>
</dbReference>
<dbReference type="Pfam" id="PF00535">
    <property type="entry name" value="Glycos_transf_2"/>
    <property type="match status" value="1"/>
</dbReference>
<dbReference type="InterPro" id="IPR029044">
    <property type="entry name" value="Nucleotide-diphossugar_trans"/>
</dbReference>
<keyword evidence="3 11" id="KW-0328">Glycosyltransferase</keyword>
<evidence type="ECO:0000256" key="9">
    <source>
        <dbReference type="ARBA" id="ARBA00040345"/>
    </source>
</evidence>
<organism evidence="11 12">
    <name type="scientific">Nocardiopsis codii</name>
    <dbReference type="NCBI Taxonomy" id="3065942"/>
    <lineage>
        <taxon>Bacteria</taxon>
        <taxon>Bacillati</taxon>
        <taxon>Actinomycetota</taxon>
        <taxon>Actinomycetes</taxon>
        <taxon>Streptosporangiales</taxon>
        <taxon>Nocardiopsidaceae</taxon>
        <taxon>Nocardiopsis</taxon>
    </lineage>
</organism>
<dbReference type="EMBL" id="JAUZMY010000001">
    <property type="protein sequence ID" value="MEE2035800.1"/>
    <property type="molecule type" value="Genomic_DNA"/>
</dbReference>
<protein>
    <recommendedName>
        <fullName evidence="9">4,4'-diaponeurosporenoate glycosyltransferase</fullName>
    </recommendedName>
</protein>
<gene>
    <name evidence="11" type="ORF">Q8791_01010</name>
</gene>
<feature type="domain" description="Glycosyltransferase 2-like" evidence="10">
    <location>
        <begin position="7"/>
        <end position="139"/>
    </location>
</feature>
<evidence type="ECO:0000256" key="2">
    <source>
        <dbReference type="ARBA" id="ARBA00022475"/>
    </source>
</evidence>
<evidence type="ECO:0000313" key="11">
    <source>
        <dbReference type="EMBL" id="MEE2035800.1"/>
    </source>
</evidence>
<evidence type="ECO:0000256" key="5">
    <source>
        <dbReference type="ARBA" id="ARBA00023136"/>
    </source>
</evidence>
<keyword evidence="4 11" id="KW-0808">Transferase</keyword>
<dbReference type="PANTHER" id="PTHR43646:SF2">
    <property type="entry name" value="GLYCOSYLTRANSFERASE 2-LIKE DOMAIN-CONTAINING PROTEIN"/>
    <property type="match status" value="1"/>
</dbReference>
<keyword evidence="12" id="KW-1185">Reference proteome</keyword>
<dbReference type="InterPro" id="IPR001173">
    <property type="entry name" value="Glyco_trans_2-like"/>
</dbReference>
<evidence type="ECO:0000256" key="1">
    <source>
        <dbReference type="ARBA" id="ARBA00004236"/>
    </source>
</evidence>
<comment type="subcellular location">
    <subcellularLocation>
        <location evidence="1">Cell membrane</location>
    </subcellularLocation>
</comment>
<evidence type="ECO:0000256" key="6">
    <source>
        <dbReference type="ARBA" id="ARBA00037281"/>
    </source>
</evidence>
<dbReference type="PANTHER" id="PTHR43646">
    <property type="entry name" value="GLYCOSYLTRANSFERASE"/>
    <property type="match status" value="1"/>
</dbReference>
<accession>A0ABU7K0W5</accession>
<evidence type="ECO:0000256" key="7">
    <source>
        <dbReference type="ARBA" id="ARBA00037904"/>
    </source>
</evidence>
<dbReference type="Proteomes" id="UP001356095">
    <property type="component" value="Unassembled WGS sequence"/>
</dbReference>
<comment type="similarity">
    <text evidence="8">Belongs to the glycosyltransferase 2 family. CrtQ subfamily.</text>
</comment>
<evidence type="ECO:0000256" key="3">
    <source>
        <dbReference type="ARBA" id="ARBA00022676"/>
    </source>
</evidence>
<comment type="caution">
    <text evidence="11">The sequence shown here is derived from an EMBL/GenBank/DDBJ whole genome shotgun (WGS) entry which is preliminary data.</text>
</comment>
<evidence type="ECO:0000313" key="12">
    <source>
        <dbReference type="Proteomes" id="UP001356095"/>
    </source>
</evidence>
<proteinExistence type="inferred from homology"/>
<sequence>MIRALAVVVPAHQEEVLLGDCLRSVDAAMDASSVPARARHVVVVADACTDRTASIARAAGAHVVTSRHRNVGAARRSGAEHALRLVGGTEPDAVWLAVTDADTLVPRNWIAEQLRHARGCDAVVGTVEVRDWSPRLPGTEQCFDRVYPSGGGGAHPHVHGANLGVRASSYLDVGGFPPLPCSEDHALVTALESAGHRVRRPRDLAVTTSARSDPRARGGFGDYLARVLDVGGPQSPLPRT</sequence>
<keyword evidence="2" id="KW-1003">Cell membrane</keyword>
<evidence type="ECO:0000256" key="4">
    <source>
        <dbReference type="ARBA" id="ARBA00022679"/>
    </source>
</evidence>
<comment type="pathway">
    <text evidence="7">Carotenoid biosynthesis; staphyloxanthin biosynthesis; staphyloxanthin from farnesyl diphosphate: step 4/5.</text>
</comment>
<evidence type="ECO:0000259" key="10">
    <source>
        <dbReference type="Pfam" id="PF00535"/>
    </source>
</evidence>
<dbReference type="SUPFAM" id="SSF53448">
    <property type="entry name" value="Nucleotide-diphospho-sugar transferases"/>
    <property type="match status" value="1"/>
</dbReference>